<organism evidence="2 3">
    <name type="scientific">Candidatus Andersenbacteria bacterium RIFCSPHIGHO2_12_FULL_45_11</name>
    <dbReference type="NCBI Taxonomy" id="1797281"/>
    <lineage>
        <taxon>Bacteria</taxon>
        <taxon>Candidatus Anderseniibacteriota</taxon>
    </lineage>
</organism>
<name>A0A1G1X2M0_9BACT</name>
<keyword evidence="1" id="KW-0175">Coiled coil</keyword>
<accession>A0A1G1X2M0</accession>
<dbReference type="EMBL" id="MHHR01000023">
    <property type="protein sequence ID" value="OGY34031.1"/>
    <property type="molecule type" value="Genomic_DNA"/>
</dbReference>
<protein>
    <submittedName>
        <fullName evidence="2">Uncharacterized protein</fullName>
    </submittedName>
</protein>
<comment type="caution">
    <text evidence="2">The sequence shown here is derived from an EMBL/GenBank/DDBJ whole genome shotgun (WGS) entry which is preliminary data.</text>
</comment>
<evidence type="ECO:0000313" key="3">
    <source>
        <dbReference type="Proteomes" id="UP000177528"/>
    </source>
</evidence>
<dbReference type="AlphaFoldDB" id="A0A1G1X2M0"/>
<feature type="coiled-coil region" evidence="1">
    <location>
        <begin position="202"/>
        <end position="236"/>
    </location>
</feature>
<reference evidence="2 3" key="1">
    <citation type="journal article" date="2016" name="Nat. Commun.">
        <title>Thousands of microbial genomes shed light on interconnected biogeochemical processes in an aquifer system.</title>
        <authorList>
            <person name="Anantharaman K."/>
            <person name="Brown C.T."/>
            <person name="Hug L.A."/>
            <person name="Sharon I."/>
            <person name="Castelle C.J."/>
            <person name="Probst A.J."/>
            <person name="Thomas B.C."/>
            <person name="Singh A."/>
            <person name="Wilkins M.J."/>
            <person name="Karaoz U."/>
            <person name="Brodie E.L."/>
            <person name="Williams K.H."/>
            <person name="Hubbard S.S."/>
            <person name="Banfield J.F."/>
        </authorList>
    </citation>
    <scope>NUCLEOTIDE SEQUENCE [LARGE SCALE GENOMIC DNA]</scope>
</reference>
<evidence type="ECO:0000256" key="1">
    <source>
        <dbReference type="SAM" id="Coils"/>
    </source>
</evidence>
<evidence type="ECO:0000313" key="2">
    <source>
        <dbReference type="EMBL" id="OGY34031.1"/>
    </source>
</evidence>
<gene>
    <name evidence="2" type="ORF">A3D99_02120</name>
</gene>
<sequence length="320" mass="35439">MHQTPPATLEKSLLALFQSAQHDAKIAAVSNRELATLLTKHQESSPDVPHTEDAVVLAFKLFKSLDPDIINGTETFLRFWNQQSDKLVAVPNPILPNQWLVGIYDGVDLAKSDSSSVVLKIKDNQAVVIDTRTPHPSISIENLNDIGTDFGFTVYYAQNNVRAASDKITAQATYYLLAQKHRLFCIAAYLLNAAEQVPSDLMERAIADALQARTNLQQLESDLISLRGILQLYKNRPSINPQGAREELAYKDIMRVNAGIEHLQTVYPEIPLLGPEQTDDDSDVRPLDPKNTTEIVAVLDEDFEGDLNKTLASNNVSVVP</sequence>
<dbReference type="Proteomes" id="UP000177528">
    <property type="component" value="Unassembled WGS sequence"/>
</dbReference>
<proteinExistence type="predicted"/>